<sequence length="54" mass="6402">MDTEKALEIFNIKNNMLWYKICQFAVSELLAITHISVNFDGYLLKKYLKQMNCL</sequence>
<comment type="caution">
    <text evidence="1">The sequence shown here is derived from an EMBL/GenBank/DDBJ whole genome shotgun (WGS) entry which is preliminary data.</text>
</comment>
<protein>
    <submittedName>
        <fullName evidence="1">5092_t:CDS:1</fullName>
    </submittedName>
</protein>
<dbReference type="Proteomes" id="UP000789901">
    <property type="component" value="Unassembled WGS sequence"/>
</dbReference>
<reference evidence="1 2" key="1">
    <citation type="submission" date="2021-06" db="EMBL/GenBank/DDBJ databases">
        <authorList>
            <person name="Kallberg Y."/>
            <person name="Tangrot J."/>
            <person name="Rosling A."/>
        </authorList>
    </citation>
    <scope>NUCLEOTIDE SEQUENCE [LARGE SCALE GENOMIC DNA]</scope>
    <source>
        <strain evidence="1 2">120-4 pot B 10/14</strain>
    </source>
</reference>
<gene>
    <name evidence="1" type="ORF">GMARGA_LOCUS8177</name>
</gene>
<name>A0ABN7UP41_GIGMA</name>
<keyword evidence="2" id="KW-1185">Reference proteome</keyword>
<evidence type="ECO:0000313" key="2">
    <source>
        <dbReference type="Proteomes" id="UP000789901"/>
    </source>
</evidence>
<proteinExistence type="predicted"/>
<evidence type="ECO:0000313" key="1">
    <source>
        <dbReference type="EMBL" id="CAG8627929.1"/>
    </source>
</evidence>
<accession>A0ABN7UP41</accession>
<dbReference type="EMBL" id="CAJVQB010004136">
    <property type="protein sequence ID" value="CAG8627929.1"/>
    <property type="molecule type" value="Genomic_DNA"/>
</dbReference>
<organism evidence="1 2">
    <name type="scientific">Gigaspora margarita</name>
    <dbReference type="NCBI Taxonomy" id="4874"/>
    <lineage>
        <taxon>Eukaryota</taxon>
        <taxon>Fungi</taxon>
        <taxon>Fungi incertae sedis</taxon>
        <taxon>Mucoromycota</taxon>
        <taxon>Glomeromycotina</taxon>
        <taxon>Glomeromycetes</taxon>
        <taxon>Diversisporales</taxon>
        <taxon>Gigasporaceae</taxon>
        <taxon>Gigaspora</taxon>
    </lineage>
</organism>